<dbReference type="Gene3D" id="3.40.50.300">
    <property type="entry name" value="P-loop containing nucleotide triphosphate hydrolases"/>
    <property type="match status" value="2"/>
</dbReference>
<organism evidence="15 16">
    <name type="scientific">Nocardia jiangsuensis</name>
    <dbReference type="NCBI Taxonomy" id="1691563"/>
    <lineage>
        <taxon>Bacteria</taxon>
        <taxon>Bacillati</taxon>
        <taxon>Actinomycetota</taxon>
        <taxon>Actinomycetes</taxon>
        <taxon>Mycobacteriales</taxon>
        <taxon>Nocardiaceae</taxon>
        <taxon>Nocardia</taxon>
    </lineage>
</organism>
<dbReference type="GO" id="GO:0016787">
    <property type="term" value="F:hydrolase activity"/>
    <property type="evidence" value="ECO:0007669"/>
    <property type="project" value="UniProtKB-KW"/>
</dbReference>
<dbReference type="CDD" id="cd17920">
    <property type="entry name" value="DEXHc_RecQ"/>
    <property type="match status" value="1"/>
</dbReference>
<dbReference type="InterPro" id="IPR027417">
    <property type="entry name" value="P-loop_NTPase"/>
</dbReference>
<evidence type="ECO:0000256" key="2">
    <source>
        <dbReference type="ARBA" id="ARBA00022723"/>
    </source>
</evidence>
<comment type="caution">
    <text evidence="15">The sequence shown here is derived from an EMBL/GenBank/DDBJ whole genome shotgun (WGS) entry which is preliminary data.</text>
</comment>
<dbReference type="Proteomes" id="UP001595696">
    <property type="component" value="Unassembled WGS sequence"/>
</dbReference>
<dbReference type="InterPro" id="IPR014001">
    <property type="entry name" value="Helicase_ATP-bd"/>
</dbReference>
<dbReference type="InterPro" id="IPR036388">
    <property type="entry name" value="WH-like_DNA-bd_sf"/>
</dbReference>
<name>A0ABV8DM00_9NOCA</name>
<dbReference type="InterPro" id="IPR002464">
    <property type="entry name" value="DNA/RNA_helicase_DEAH_CS"/>
</dbReference>
<dbReference type="SMART" id="SM00490">
    <property type="entry name" value="HELICc"/>
    <property type="match status" value="1"/>
</dbReference>
<dbReference type="InterPro" id="IPR001650">
    <property type="entry name" value="Helicase_C-like"/>
</dbReference>
<evidence type="ECO:0000259" key="13">
    <source>
        <dbReference type="PROSITE" id="PS51192"/>
    </source>
</evidence>
<feature type="domain" description="Helicase C-terminal" evidence="14">
    <location>
        <begin position="253"/>
        <end position="405"/>
    </location>
</feature>
<dbReference type="PROSITE" id="PS51192">
    <property type="entry name" value="HELICASE_ATP_BIND_1"/>
    <property type="match status" value="1"/>
</dbReference>
<dbReference type="SUPFAM" id="SSF52540">
    <property type="entry name" value="P-loop containing nucleoside triphosphate hydrolases"/>
    <property type="match status" value="1"/>
</dbReference>
<dbReference type="EMBL" id="JBHSAX010000003">
    <property type="protein sequence ID" value="MFC3961080.1"/>
    <property type="molecule type" value="Genomic_DNA"/>
</dbReference>
<evidence type="ECO:0000256" key="1">
    <source>
        <dbReference type="ARBA" id="ARBA00005446"/>
    </source>
</evidence>
<keyword evidence="2" id="KW-0479">Metal-binding</keyword>
<keyword evidence="16" id="KW-1185">Reference proteome</keyword>
<keyword evidence="3" id="KW-0547">Nucleotide-binding</keyword>
<keyword evidence="6" id="KW-0067">ATP-binding</keyword>
<dbReference type="Pfam" id="PF16124">
    <property type="entry name" value="RecQ_Zn_bind"/>
    <property type="match status" value="1"/>
</dbReference>
<evidence type="ECO:0000256" key="10">
    <source>
        <dbReference type="ARBA" id="ARBA00034808"/>
    </source>
</evidence>
<evidence type="ECO:0000256" key="4">
    <source>
        <dbReference type="ARBA" id="ARBA00022801"/>
    </source>
</evidence>
<evidence type="ECO:0000313" key="15">
    <source>
        <dbReference type="EMBL" id="MFC3961080.1"/>
    </source>
</evidence>
<dbReference type="InterPro" id="IPR004589">
    <property type="entry name" value="DNA_helicase_ATP-dep_RecQ"/>
</dbReference>
<dbReference type="Gene3D" id="1.10.10.10">
    <property type="entry name" value="Winged helix-like DNA-binding domain superfamily/Winged helix DNA-binding domain"/>
    <property type="match status" value="1"/>
</dbReference>
<dbReference type="SMART" id="SM00487">
    <property type="entry name" value="DEXDc"/>
    <property type="match status" value="1"/>
</dbReference>
<keyword evidence="8" id="KW-0413">Isomerase</keyword>
<evidence type="ECO:0000259" key="14">
    <source>
        <dbReference type="PROSITE" id="PS51194"/>
    </source>
</evidence>
<comment type="similarity">
    <text evidence="1">Belongs to the helicase family. RecQ subfamily.</text>
</comment>
<keyword evidence="5 15" id="KW-0347">Helicase</keyword>
<reference evidence="16" key="1">
    <citation type="journal article" date="2019" name="Int. J. Syst. Evol. Microbiol.">
        <title>The Global Catalogue of Microorganisms (GCM) 10K type strain sequencing project: providing services to taxonomists for standard genome sequencing and annotation.</title>
        <authorList>
            <consortium name="The Broad Institute Genomics Platform"/>
            <consortium name="The Broad Institute Genome Sequencing Center for Infectious Disease"/>
            <person name="Wu L."/>
            <person name="Ma J."/>
        </authorList>
    </citation>
    <scope>NUCLEOTIDE SEQUENCE [LARGE SCALE GENOMIC DNA]</scope>
    <source>
        <strain evidence="16">CGMCC 4.7330</strain>
    </source>
</reference>
<keyword evidence="4 15" id="KW-0378">Hydrolase</keyword>
<feature type="domain" description="Helicase ATP-binding" evidence="13">
    <location>
        <begin position="61"/>
        <end position="230"/>
    </location>
</feature>
<evidence type="ECO:0000256" key="5">
    <source>
        <dbReference type="ARBA" id="ARBA00022806"/>
    </source>
</evidence>
<evidence type="ECO:0000256" key="9">
    <source>
        <dbReference type="ARBA" id="ARBA00034617"/>
    </source>
</evidence>
<evidence type="ECO:0000256" key="7">
    <source>
        <dbReference type="ARBA" id="ARBA00023125"/>
    </source>
</evidence>
<evidence type="ECO:0000256" key="11">
    <source>
        <dbReference type="ARBA" id="ARBA00044535"/>
    </source>
</evidence>
<evidence type="ECO:0000256" key="6">
    <source>
        <dbReference type="ARBA" id="ARBA00022840"/>
    </source>
</evidence>
<proteinExistence type="inferred from homology"/>
<comment type="catalytic activity">
    <reaction evidence="9">
        <text>Couples ATP hydrolysis with the unwinding of duplex DNA by translocating in the 3'-5' direction.</text>
        <dbReference type="EC" id="5.6.2.4"/>
    </reaction>
</comment>
<evidence type="ECO:0000313" key="16">
    <source>
        <dbReference type="Proteomes" id="UP001595696"/>
    </source>
</evidence>
<dbReference type="GO" id="GO:0003678">
    <property type="term" value="F:DNA helicase activity"/>
    <property type="evidence" value="ECO:0007669"/>
    <property type="project" value="UniProtKB-EC"/>
</dbReference>
<dbReference type="InterPro" id="IPR011545">
    <property type="entry name" value="DEAD/DEAH_box_helicase_dom"/>
</dbReference>
<accession>A0ABV8DM00</accession>
<sequence>MPRNDTAAPRRDKGVAALWRAGKAAVRRGKTRPAARRRELCRVAEDTFGWPELRTDQLDAMLPLTTGRDVLAVMPTGAGKSAIYQVPTLLLAGPTLIVSPLTALHRDQVQQLARTGAPPAVAVNATQSAAATEAAWAALASGTAKYLFLAPEQLAKAEVLDRVAALRPGLFVVDEAHCVSAWGHDFRPDYLRLAHAAERVGRPPVLALTATANGPVRDDITRVLGLRDPATIIAGFDRPNLALTVRATRTAAERDAAVLDLVTAGPALVYTATRRDTERLAAAFRERGVDAAAYHAGMKPAERNAVHERFRTDRVAVVVATSAFGMGIDKPGVRAVVHAAVPDSLDSYYQQIGRAGRDGDPAEAILCFRPEDLGLQRFLTASQVDTDGLRALHRMRRPATLAELTAASERSRRRTLNNLNLLEAAGQVESTADGRFRGTGTDPEAAPERAAEIAERRRQFDRSRLETMRAYAETPLCRRQFLLGYFGEVRAEQCGNCDTCLAGTARPIEHVDGPFPAGAAVRHPEFGDGEVVRREPETVTVLFTEAGHRSLSLAAIEQGDLLRER</sequence>
<dbReference type="PANTHER" id="PTHR13710:SF105">
    <property type="entry name" value="ATP-DEPENDENT DNA HELICASE Q1"/>
    <property type="match status" value="1"/>
</dbReference>
<dbReference type="InterPro" id="IPR032284">
    <property type="entry name" value="RecQ_Zn-bd"/>
</dbReference>
<dbReference type="Pfam" id="PF00271">
    <property type="entry name" value="Helicase_C"/>
    <property type="match status" value="1"/>
</dbReference>
<keyword evidence="7" id="KW-0238">DNA-binding</keyword>
<dbReference type="NCBIfam" id="TIGR00614">
    <property type="entry name" value="recQ_fam"/>
    <property type="match status" value="1"/>
</dbReference>
<dbReference type="RefSeq" id="WP_378610837.1">
    <property type="nucleotide sequence ID" value="NZ_JBHSAX010000003.1"/>
</dbReference>
<dbReference type="PANTHER" id="PTHR13710">
    <property type="entry name" value="DNA HELICASE RECQ FAMILY MEMBER"/>
    <property type="match status" value="1"/>
</dbReference>
<gene>
    <name evidence="15" type="ORF">ACFO0B_03660</name>
</gene>
<dbReference type="EC" id="5.6.2.4" evidence="10"/>
<dbReference type="Pfam" id="PF00270">
    <property type="entry name" value="DEAD"/>
    <property type="match status" value="1"/>
</dbReference>
<evidence type="ECO:0000256" key="8">
    <source>
        <dbReference type="ARBA" id="ARBA00023235"/>
    </source>
</evidence>
<protein>
    <recommendedName>
        <fullName evidence="11">ATP-dependent DNA helicase RecQ</fullName>
        <ecNumber evidence="10">5.6.2.4</ecNumber>
    </recommendedName>
    <alternativeName>
        <fullName evidence="12">DNA 3'-5' helicase RecQ</fullName>
    </alternativeName>
</protein>
<dbReference type="PROSITE" id="PS51194">
    <property type="entry name" value="HELICASE_CTER"/>
    <property type="match status" value="1"/>
</dbReference>
<evidence type="ECO:0000256" key="12">
    <source>
        <dbReference type="ARBA" id="ARBA00044550"/>
    </source>
</evidence>
<dbReference type="PROSITE" id="PS00690">
    <property type="entry name" value="DEAH_ATP_HELICASE"/>
    <property type="match status" value="1"/>
</dbReference>
<evidence type="ECO:0000256" key="3">
    <source>
        <dbReference type="ARBA" id="ARBA00022741"/>
    </source>
</evidence>